<proteinExistence type="evidence at transcript level"/>
<reference evidence="3" key="2">
    <citation type="submission" date="2015-12" db="EMBL/GenBank/DDBJ databases">
        <title>Update maize B73 reference genome by single molecule sequencing technologies.</title>
        <authorList>
            <consortium name="Maize Genome Sequencing Project"/>
            <person name="Ware D."/>
        </authorList>
    </citation>
    <scope>NUCLEOTIDE SEQUENCE</scope>
    <source>
        <tissue evidence="3">Seedling</tissue>
    </source>
</reference>
<dbReference type="PANTHER" id="PTHR47556">
    <property type="entry name" value="SEC14P-LIKE PHOSPHATIDYLINOSITOL TRANSFER FAMILY PROTEIN"/>
    <property type="match status" value="1"/>
</dbReference>
<dbReference type="EMBL" id="CM000785">
    <property type="protein sequence ID" value="AQL02627.1"/>
    <property type="molecule type" value="Genomic_DNA"/>
</dbReference>
<organism evidence="2">
    <name type="scientific">Zea mays</name>
    <name type="common">Maize</name>
    <dbReference type="NCBI Taxonomy" id="4577"/>
    <lineage>
        <taxon>Eukaryota</taxon>
        <taxon>Viridiplantae</taxon>
        <taxon>Streptophyta</taxon>
        <taxon>Embryophyta</taxon>
        <taxon>Tracheophyta</taxon>
        <taxon>Spermatophyta</taxon>
        <taxon>Magnoliopsida</taxon>
        <taxon>Liliopsida</taxon>
        <taxon>Poales</taxon>
        <taxon>Poaceae</taxon>
        <taxon>PACMAD clade</taxon>
        <taxon>Panicoideae</taxon>
        <taxon>Andropogonodae</taxon>
        <taxon>Andropogoneae</taxon>
        <taxon>Tripsacinae</taxon>
        <taxon>Zea</taxon>
    </lineage>
</organism>
<dbReference type="AlphaFoldDB" id="C0PG76"/>
<dbReference type="EMBL" id="CM000785">
    <property type="protein sequence ID" value="AQL02631.1"/>
    <property type="molecule type" value="Genomic_DNA"/>
</dbReference>
<accession>C0PG76</accession>
<name>C0PG76_MAIZE</name>
<feature type="region of interest" description="Disordered" evidence="1">
    <location>
        <begin position="1"/>
        <end position="23"/>
    </location>
</feature>
<protein>
    <submittedName>
        <fullName evidence="3">Sec14p-like phosphatidylinositol transfer family protein</fullName>
    </submittedName>
</protein>
<sequence>MVFSTEGPSLPARGLRIRGEKKRKEKMMTVSTSCYMCRSLVRAPPLKSRSAVRCPSAAPPGASGATSTSKLVLEVKERLAREHPGLPTGRNGRDDDDMVLWFLKDRKFSVDEAVSKLTKAIVSSNSLACSSEAHT</sequence>
<feature type="compositionally biased region" description="Low complexity" evidence="1">
    <location>
        <begin position="55"/>
        <end position="69"/>
    </location>
</feature>
<evidence type="ECO:0000313" key="3">
    <source>
        <dbReference type="EMBL" id="AQL02627.1"/>
    </source>
</evidence>
<dbReference type="EMBL" id="CM000785">
    <property type="protein sequence ID" value="AQL02640.1"/>
    <property type="molecule type" value="Genomic_DNA"/>
</dbReference>
<gene>
    <name evidence="3" type="ORF">ZEAMMB73_Zm00001d045574</name>
</gene>
<dbReference type="ExpressionAtlas" id="C0PG76">
    <property type="expression patterns" value="baseline and differential"/>
</dbReference>
<evidence type="ECO:0000256" key="1">
    <source>
        <dbReference type="SAM" id="MobiDB-lite"/>
    </source>
</evidence>
<feature type="region of interest" description="Disordered" evidence="1">
    <location>
        <begin position="51"/>
        <end position="70"/>
    </location>
</feature>
<evidence type="ECO:0000313" key="2">
    <source>
        <dbReference type="EMBL" id="ACN34192.1"/>
    </source>
</evidence>
<reference evidence="2" key="1">
    <citation type="journal article" date="2009" name="PLoS Genet.">
        <title>Sequencing, mapping, and analysis of 27,455 maize full-length cDNAs.</title>
        <authorList>
            <person name="Soderlund C."/>
            <person name="Descour A."/>
            <person name="Kudrna D."/>
            <person name="Bomhoff M."/>
            <person name="Boyd L."/>
            <person name="Currie J."/>
            <person name="Angelova A."/>
            <person name="Collura K."/>
            <person name="Wissotski M."/>
            <person name="Ashley E."/>
            <person name="Morrow D."/>
            <person name="Fernandes J."/>
            <person name="Walbot V."/>
            <person name="Yu Y."/>
        </authorList>
    </citation>
    <scope>NUCLEOTIDE SEQUENCE</scope>
    <source>
        <strain evidence="2">B73</strain>
    </source>
</reference>
<dbReference type="SUPFAM" id="SSF46938">
    <property type="entry name" value="CRAL/TRIO N-terminal domain"/>
    <property type="match status" value="1"/>
</dbReference>
<dbReference type="EMBL" id="BT067295">
    <property type="protein sequence ID" value="ACN34192.1"/>
    <property type="molecule type" value="mRNA"/>
</dbReference>
<dbReference type="PANTHER" id="PTHR47556:SF1">
    <property type="entry name" value="SEC14P-LIKE PHOSPHATIDYLINOSITOL TRANSFER FAMILY PROTEIN"/>
    <property type="match status" value="1"/>
</dbReference>
<dbReference type="InterPro" id="IPR036273">
    <property type="entry name" value="CRAL/TRIO_N_dom_sf"/>
</dbReference>